<organism evidence="2 3">
    <name type="scientific">Methylocystis rosea</name>
    <dbReference type="NCBI Taxonomy" id="173366"/>
    <lineage>
        <taxon>Bacteria</taxon>
        <taxon>Pseudomonadati</taxon>
        <taxon>Pseudomonadota</taxon>
        <taxon>Alphaproteobacteria</taxon>
        <taxon>Hyphomicrobiales</taxon>
        <taxon>Methylocystaceae</taxon>
        <taxon>Methylocystis</taxon>
    </lineage>
</organism>
<gene>
    <name evidence="2" type="ORF">EHO51_09715</name>
</gene>
<evidence type="ECO:0000313" key="3">
    <source>
        <dbReference type="Proteomes" id="UP000273982"/>
    </source>
</evidence>
<proteinExistence type="predicted"/>
<evidence type="ECO:0000256" key="1">
    <source>
        <dbReference type="SAM" id="MobiDB-lite"/>
    </source>
</evidence>
<dbReference type="Proteomes" id="UP000273982">
    <property type="component" value="Chromosome"/>
</dbReference>
<protein>
    <recommendedName>
        <fullName evidence="4">ParA family protein</fullName>
    </recommendedName>
</protein>
<name>A0A3G8M5X7_9HYPH</name>
<dbReference type="RefSeq" id="WP_124738715.1">
    <property type="nucleotide sequence ID" value="NZ_CP034086.1"/>
</dbReference>
<evidence type="ECO:0008006" key="4">
    <source>
        <dbReference type="Google" id="ProtNLM"/>
    </source>
</evidence>
<dbReference type="EMBL" id="CP034086">
    <property type="protein sequence ID" value="AZG76984.1"/>
    <property type="molecule type" value="Genomic_DNA"/>
</dbReference>
<feature type="compositionally biased region" description="Basic and acidic residues" evidence="1">
    <location>
        <begin position="8"/>
        <end position="26"/>
    </location>
</feature>
<reference evidence="2 3" key="1">
    <citation type="submission" date="2018-11" db="EMBL/GenBank/DDBJ databases">
        <title>Genome squencing of methanotrophic bacteria isolated from alkaline groundwater in Korea.</title>
        <authorList>
            <person name="Nguyen L.N."/>
        </authorList>
    </citation>
    <scope>NUCLEOTIDE SEQUENCE [LARGE SCALE GENOMIC DNA]</scope>
    <source>
        <strain evidence="2 3">GW6</strain>
    </source>
</reference>
<accession>A0A3G8M5X7</accession>
<sequence length="278" mass="30552">MVKKPVKITREAPAKREAESRPRKVEAPAPAANAAARPAVIVVGADKGGVGKTTIARAILDFLSLNDIHTRAFDTETPRGTLHRFHPDETMIVDLTEPSDQMKIIDTLNTSQAKVSVIDVRAGGLSPALGALDEIGFFDAVKGGEFRFVLLHVIGPSIASLEEIAEIAPYVADANYFMVKNHVNDTTFFEWDPQTHAKYFEHVVTSGEITIPKLSELAYEQVELSGTPFSTFIGNQDAQGRPAEHSFVLRGYVRTWLARVADEFERVGLLDLVGDKRR</sequence>
<dbReference type="AlphaFoldDB" id="A0A3G8M5X7"/>
<evidence type="ECO:0000313" key="2">
    <source>
        <dbReference type="EMBL" id="AZG76984.1"/>
    </source>
</evidence>
<dbReference type="KEGG" id="mros:EHO51_09715"/>
<feature type="region of interest" description="Disordered" evidence="1">
    <location>
        <begin position="1"/>
        <end position="31"/>
    </location>
</feature>
<dbReference type="Gene3D" id="3.40.50.300">
    <property type="entry name" value="P-loop containing nucleotide triphosphate hydrolases"/>
    <property type="match status" value="1"/>
</dbReference>
<dbReference type="SUPFAM" id="SSF52540">
    <property type="entry name" value="P-loop containing nucleoside triphosphate hydrolases"/>
    <property type="match status" value="1"/>
</dbReference>
<dbReference type="InterPro" id="IPR027417">
    <property type="entry name" value="P-loop_NTPase"/>
</dbReference>